<evidence type="ECO:0000256" key="3">
    <source>
        <dbReference type="ARBA" id="ARBA00022741"/>
    </source>
</evidence>
<evidence type="ECO:0000256" key="1">
    <source>
        <dbReference type="ARBA" id="ARBA00005417"/>
    </source>
</evidence>
<evidence type="ECO:0000256" key="4">
    <source>
        <dbReference type="ARBA" id="ARBA00022840"/>
    </source>
</evidence>
<feature type="domain" description="ABC transporter" evidence="5">
    <location>
        <begin position="4"/>
        <end position="233"/>
    </location>
</feature>
<dbReference type="Proteomes" id="UP000617951">
    <property type="component" value="Unassembled WGS sequence"/>
</dbReference>
<evidence type="ECO:0000259" key="5">
    <source>
        <dbReference type="PROSITE" id="PS50893"/>
    </source>
</evidence>
<reference evidence="6" key="1">
    <citation type="submission" date="2020-08" db="EMBL/GenBank/DDBJ databases">
        <title>Genome public.</title>
        <authorList>
            <person name="Liu C."/>
            <person name="Sun Q."/>
        </authorList>
    </citation>
    <scope>NUCLEOTIDE SEQUENCE</scope>
    <source>
        <strain evidence="6">NSJ-63</strain>
    </source>
</reference>
<dbReference type="InterPro" id="IPR003439">
    <property type="entry name" value="ABC_transporter-like_ATP-bd"/>
</dbReference>
<keyword evidence="2" id="KW-0813">Transport</keyword>
<protein>
    <submittedName>
        <fullName evidence="6">ABC transporter ATP-binding protein</fullName>
    </submittedName>
</protein>
<dbReference type="GO" id="GO:0016887">
    <property type="term" value="F:ATP hydrolysis activity"/>
    <property type="evidence" value="ECO:0007669"/>
    <property type="project" value="InterPro"/>
</dbReference>
<dbReference type="GO" id="GO:0005524">
    <property type="term" value="F:ATP binding"/>
    <property type="evidence" value="ECO:0007669"/>
    <property type="project" value="UniProtKB-KW"/>
</dbReference>
<sequence>MNAIETRGLTRRFGARTAVDHLDLSIGKGEFFALLGGNGAGKSTTVRMLCGLLPPSEGDAFLLGESIAQNSGKVKAKLNSSPQETAVAPKLSVRENLEMMARIYGASREEAKEKARNMMADFGLTEREKDRAGKLSGGLQRRLSIAMALISKPEILFLDEPGLGVDVRARRELWRILENLKGKMAILLTTHYMDEAEALADRVGILHEGRLRALGTAEELKRETGTATLEDAFLALTDGEVE</sequence>
<dbReference type="RefSeq" id="WP_249279993.1">
    <property type="nucleotide sequence ID" value="NZ_JACRSS010000001.1"/>
</dbReference>
<proteinExistence type="inferred from homology"/>
<dbReference type="InterPro" id="IPR003593">
    <property type="entry name" value="AAA+_ATPase"/>
</dbReference>
<dbReference type="PROSITE" id="PS50893">
    <property type="entry name" value="ABC_TRANSPORTER_2"/>
    <property type="match status" value="1"/>
</dbReference>
<comment type="caution">
    <text evidence="6">The sequence shown here is derived from an EMBL/GenBank/DDBJ whole genome shotgun (WGS) entry which is preliminary data.</text>
</comment>
<evidence type="ECO:0000256" key="2">
    <source>
        <dbReference type="ARBA" id="ARBA00022448"/>
    </source>
</evidence>
<evidence type="ECO:0000313" key="6">
    <source>
        <dbReference type="EMBL" id="MBC8538227.1"/>
    </source>
</evidence>
<organism evidence="6 7">
    <name type="scientific">Guopingia tenuis</name>
    <dbReference type="NCBI Taxonomy" id="2763656"/>
    <lineage>
        <taxon>Bacteria</taxon>
        <taxon>Bacillati</taxon>
        <taxon>Bacillota</taxon>
        <taxon>Clostridia</taxon>
        <taxon>Christensenellales</taxon>
        <taxon>Christensenellaceae</taxon>
        <taxon>Guopingia</taxon>
    </lineage>
</organism>
<dbReference type="InterPro" id="IPR027417">
    <property type="entry name" value="P-loop_NTPase"/>
</dbReference>
<keyword evidence="3" id="KW-0547">Nucleotide-binding</keyword>
<dbReference type="PANTHER" id="PTHR42711:SF5">
    <property type="entry name" value="ABC TRANSPORTER ATP-BINDING PROTEIN NATA"/>
    <property type="match status" value="1"/>
</dbReference>
<dbReference type="EMBL" id="JACRSS010000001">
    <property type="protein sequence ID" value="MBC8538227.1"/>
    <property type="molecule type" value="Genomic_DNA"/>
</dbReference>
<dbReference type="SUPFAM" id="SSF52540">
    <property type="entry name" value="P-loop containing nucleoside triphosphate hydrolases"/>
    <property type="match status" value="1"/>
</dbReference>
<gene>
    <name evidence="6" type="ORF">H8693_04695</name>
</gene>
<dbReference type="Gene3D" id="3.40.50.300">
    <property type="entry name" value="P-loop containing nucleotide triphosphate hydrolases"/>
    <property type="match status" value="1"/>
</dbReference>
<keyword evidence="4 6" id="KW-0067">ATP-binding</keyword>
<accession>A0A926DI54</accession>
<dbReference type="Pfam" id="PF00005">
    <property type="entry name" value="ABC_tran"/>
    <property type="match status" value="1"/>
</dbReference>
<dbReference type="PANTHER" id="PTHR42711">
    <property type="entry name" value="ABC TRANSPORTER ATP-BINDING PROTEIN"/>
    <property type="match status" value="1"/>
</dbReference>
<dbReference type="SMART" id="SM00382">
    <property type="entry name" value="AAA"/>
    <property type="match status" value="1"/>
</dbReference>
<dbReference type="AlphaFoldDB" id="A0A926DI54"/>
<dbReference type="InterPro" id="IPR050763">
    <property type="entry name" value="ABC_transporter_ATP-binding"/>
</dbReference>
<keyword evidence="7" id="KW-1185">Reference proteome</keyword>
<name>A0A926DI54_9FIRM</name>
<comment type="similarity">
    <text evidence="1">Belongs to the ABC transporter superfamily.</text>
</comment>
<evidence type="ECO:0000313" key="7">
    <source>
        <dbReference type="Proteomes" id="UP000617951"/>
    </source>
</evidence>